<organism evidence="2 3">
    <name type="scientific">Dendrothele bispora (strain CBS 962.96)</name>
    <dbReference type="NCBI Taxonomy" id="1314807"/>
    <lineage>
        <taxon>Eukaryota</taxon>
        <taxon>Fungi</taxon>
        <taxon>Dikarya</taxon>
        <taxon>Basidiomycota</taxon>
        <taxon>Agaricomycotina</taxon>
        <taxon>Agaricomycetes</taxon>
        <taxon>Agaricomycetidae</taxon>
        <taxon>Agaricales</taxon>
        <taxon>Agaricales incertae sedis</taxon>
        <taxon>Dendrothele</taxon>
    </lineage>
</organism>
<dbReference type="PROSITE" id="PS51459">
    <property type="entry name" value="FIDO"/>
    <property type="match status" value="1"/>
</dbReference>
<evidence type="ECO:0000313" key="3">
    <source>
        <dbReference type="Proteomes" id="UP000297245"/>
    </source>
</evidence>
<evidence type="ECO:0000313" key="2">
    <source>
        <dbReference type="EMBL" id="THU75901.1"/>
    </source>
</evidence>
<keyword evidence="3" id="KW-1185">Reference proteome</keyword>
<evidence type="ECO:0000259" key="1">
    <source>
        <dbReference type="PROSITE" id="PS51459"/>
    </source>
</evidence>
<dbReference type="Pfam" id="PF02661">
    <property type="entry name" value="Fic"/>
    <property type="match status" value="1"/>
</dbReference>
<dbReference type="Proteomes" id="UP000297245">
    <property type="component" value="Unassembled WGS sequence"/>
</dbReference>
<feature type="non-terminal residue" evidence="2">
    <location>
        <position position="1"/>
    </location>
</feature>
<feature type="domain" description="Fido" evidence="1">
    <location>
        <begin position="1"/>
        <end position="111"/>
    </location>
</feature>
<sequence>ASLSRLLTTTYATRVNAQIVAPAKAVVVKPDKLEWVLTLPLDAAINEPYRHPSYLVAVLSYHIIRSRPFLEGNQRTGFFLGNEYLRAQGFPGLIKFEKGGEVYGDVHAVVE</sequence>
<dbReference type="InterPro" id="IPR003812">
    <property type="entry name" value="Fido"/>
</dbReference>
<dbReference type="InterPro" id="IPR036597">
    <property type="entry name" value="Fido-like_dom_sf"/>
</dbReference>
<feature type="non-terminal residue" evidence="2">
    <location>
        <position position="111"/>
    </location>
</feature>
<dbReference type="AlphaFoldDB" id="A0A4S8KKI0"/>
<protein>
    <recommendedName>
        <fullName evidence="1">Fido domain-containing protein</fullName>
    </recommendedName>
</protein>
<accession>A0A4S8KKI0</accession>
<gene>
    <name evidence="2" type="ORF">K435DRAFT_606362</name>
</gene>
<reference evidence="2 3" key="1">
    <citation type="journal article" date="2019" name="Nat. Ecol. Evol.">
        <title>Megaphylogeny resolves global patterns of mushroom evolution.</title>
        <authorList>
            <person name="Varga T."/>
            <person name="Krizsan K."/>
            <person name="Foldi C."/>
            <person name="Dima B."/>
            <person name="Sanchez-Garcia M."/>
            <person name="Sanchez-Ramirez S."/>
            <person name="Szollosi G.J."/>
            <person name="Szarkandi J.G."/>
            <person name="Papp V."/>
            <person name="Albert L."/>
            <person name="Andreopoulos W."/>
            <person name="Angelini C."/>
            <person name="Antonin V."/>
            <person name="Barry K.W."/>
            <person name="Bougher N.L."/>
            <person name="Buchanan P."/>
            <person name="Buyck B."/>
            <person name="Bense V."/>
            <person name="Catcheside P."/>
            <person name="Chovatia M."/>
            <person name="Cooper J."/>
            <person name="Damon W."/>
            <person name="Desjardin D."/>
            <person name="Finy P."/>
            <person name="Geml J."/>
            <person name="Haridas S."/>
            <person name="Hughes K."/>
            <person name="Justo A."/>
            <person name="Karasinski D."/>
            <person name="Kautmanova I."/>
            <person name="Kiss B."/>
            <person name="Kocsube S."/>
            <person name="Kotiranta H."/>
            <person name="LaButti K.M."/>
            <person name="Lechner B.E."/>
            <person name="Liimatainen K."/>
            <person name="Lipzen A."/>
            <person name="Lukacs Z."/>
            <person name="Mihaltcheva S."/>
            <person name="Morgado L.N."/>
            <person name="Niskanen T."/>
            <person name="Noordeloos M.E."/>
            <person name="Ohm R.A."/>
            <person name="Ortiz-Santana B."/>
            <person name="Ovrebo C."/>
            <person name="Racz N."/>
            <person name="Riley R."/>
            <person name="Savchenko A."/>
            <person name="Shiryaev A."/>
            <person name="Soop K."/>
            <person name="Spirin V."/>
            <person name="Szebenyi C."/>
            <person name="Tomsovsky M."/>
            <person name="Tulloss R.E."/>
            <person name="Uehling J."/>
            <person name="Grigoriev I.V."/>
            <person name="Vagvolgyi C."/>
            <person name="Papp T."/>
            <person name="Martin F.M."/>
            <person name="Miettinen O."/>
            <person name="Hibbett D.S."/>
            <person name="Nagy L.G."/>
        </authorList>
    </citation>
    <scope>NUCLEOTIDE SEQUENCE [LARGE SCALE GENOMIC DNA]</scope>
    <source>
        <strain evidence="2 3">CBS 962.96</strain>
    </source>
</reference>
<name>A0A4S8KKI0_DENBC</name>
<dbReference type="InterPro" id="IPR053737">
    <property type="entry name" value="Type_II_TA_Toxin"/>
</dbReference>
<dbReference type="Gene3D" id="1.20.120.1870">
    <property type="entry name" value="Fic/DOC protein, Fido domain"/>
    <property type="match status" value="1"/>
</dbReference>
<dbReference type="EMBL" id="ML181398">
    <property type="protein sequence ID" value="THU75901.1"/>
    <property type="molecule type" value="Genomic_DNA"/>
</dbReference>
<dbReference type="SUPFAM" id="SSF140931">
    <property type="entry name" value="Fic-like"/>
    <property type="match status" value="1"/>
</dbReference>
<dbReference type="OrthoDB" id="3049701at2759"/>
<proteinExistence type="predicted"/>